<keyword evidence="5 6" id="KW-0143">Chaperone</keyword>
<protein>
    <recommendedName>
        <fullName evidence="6">ATP-dependent Clp protease ATP-binding subunit ClpX</fullName>
    </recommendedName>
</protein>
<dbReference type="GO" id="GO:0005524">
    <property type="term" value="F:ATP binding"/>
    <property type="evidence" value="ECO:0007669"/>
    <property type="project" value="UniProtKB-KW"/>
</dbReference>
<dbReference type="SMART" id="SM01086">
    <property type="entry name" value="ClpB_D2-small"/>
    <property type="match status" value="1"/>
</dbReference>
<dbReference type="PANTHER" id="PTHR48102">
    <property type="entry name" value="ATP-DEPENDENT CLP PROTEASE ATP-BINDING SUBUNIT CLPX-LIKE, MITOCHONDRIAL-RELATED"/>
    <property type="match status" value="1"/>
</dbReference>
<evidence type="ECO:0000313" key="10">
    <source>
        <dbReference type="Proteomes" id="UP001320768"/>
    </source>
</evidence>
<keyword evidence="2 6" id="KW-0547">Nucleotide-binding</keyword>
<evidence type="ECO:0000259" key="8">
    <source>
        <dbReference type="PROSITE" id="PS51902"/>
    </source>
</evidence>
<keyword evidence="9" id="KW-0378">Hydrolase</keyword>
<evidence type="ECO:0000256" key="5">
    <source>
        <dbReference type="ARBA" id="ARBA00023186"/>
    </source>
</evidence>
<dbReference type="InterPro" id="IPR059188">
    <property type="entry name" value="Znf_CLPX-like"/>
</dbReference>
<feature type="binding site" evidence="6">
    <location>
        <begin position="113"/>
        <end position="120"/>
    </location>
    <ligand>
        <name>ATP</name>
        <dbReference type="ChEBI" id="CHEBI:30616"/>
    </ligand>
</feature>
<dbReference type="SMART" id="SM00382">
    <property type="entry name" value="AAA"/>
    <property type="match status" value="1"/>
</dbReference>
<proteinExistence type="inferred from homology"/>
<keyword evidence="3 6" id="KW-0862">Zinc</keyword>
<keyword evidence="4 6" id="KW-0067">ATP-binding</keyword>
<accession>A0ABT1L5T9</accession>
<dbReference type="InterPro" id="IPR003593">
    <property type="entry name" value="AAA+_ATPase"/>
</dbReference>
<evidence type="ECO:0000256" key="3">
    <source>
        <dbReference type="ARBA" id="ARBA00022833"/>
    </source>
</evidence>
<dbReference type="InterPro" id="IPR003959">
    <property type="entry name" value="ATPase_AAA_core"/>
</dbReference>
<dbReference type="PROSITE" id="PS51902">
    <property type="entry name" value="CLPX_ZB"/>
    <property type="match status" value="1"/>
</dbReference>
<organism evidence="9 10">
    <name type="scientific">Candidatus Synchoanobacter obligatus</name>
    <dbReference type="NCBI Taxonomy" id="2919597"/>
    <lineage>
        <taxon>Bacteria</taxon>
        <taxon>Pseudomonadati</taxon>
        <taxon>Pseudomonadota</taxon>
        <taxon>Gammaproteobacteria</taxon>
        <taxon>Candidatus Comchoanobacterales</taxon>
        <taxon>Candidatus Comchoanobacteraceae</taxon>
        <taxon>Candidatus Synchoanobacter</taxon>
    </lineage>
</organism>
<dbReference type="InterPro" id="IPR004487">
    <property type="entry name" value="Clp_protease_ATP-bd_su_ClpX"/>
</dbReference>
<dbReference type="NCBIfam" id="NF003745">
    <property type="entry name" value="PRK05342.1"/>
    <property type="match status" value="1"/>
</dbReference>
<gene>
    <name evidence="6 9" type="primary">clpX</name>
    <name evidence="9" type="ORF">MKS91_04055</name>
</gene>
<keyword evidence="1 6" id="KW-0479">Metal-binding</keyword>
<evidence type="ECO:0000256" key="1">
    <source>
        <dbReference type="ARBA" id="ARBA00022723"/>
    </source>
</evidence>
<dbReference type="Pfam" id="PF07724">
    <property type="entry name" value="AAA_2"/>
    <property type="match status" value="1"/>
</dbReference>
<evidence type="ECO:0000256" key="2">
    <source>
        <dbReference type="ARBA" id="ARBA00022741"/>
    </source>
</evidence>
<dbReference type="Gene3D" id="3.40.50.300">
    <property type="entry name" value="P-loop containing nucleotide triphosphate hydrolases"/>
    <property type="match status" value="1"/>
</dbReference>
<dbReference type="InterPro" id="IPR038366">
    <property type="entry name" value="Znf_CppX_C4_sf"/>
</dbReference>
<dbReference type="InterPro" id="IPR050052">
    <property type="entry name" value="ATP-dep_Clp_protease_ClpX"/>
</dbReference>
<feature type="binding site" evidence="6 7">
    <location>
        <position position="31"/>
    </location>
    <ligand>
        <name>Zn(2+)</name>
        <dbReference type="ChEBI" id="CHEBI:29105"/>
    </ligand>
</feature>
<dbReference type="Pfam" id="PF06689">
    <property type="entry name" value="zf-C4_ClpX"/>
    <property type="match status" value="1"/>
</dbReference>
<dbReference type="InterPro" id="IPR019489">
    <property type="entry name" value="Clp_ATPase_C"/>
</dbReference>
<evidence type="ECO:0000256" key="6">
    <source>
        <dbReference type="HAMAP-Rule" id="MF_00175"/>
    </source>
</evidence>
<dbReference type="SUPFAM" id="SSF52540">
    <property type="entry name" value="P-loop containing nucleoside triphosphate hydrolases"/>
    <property type="match status" value="1"/>
</dbReference>
<dbReference type="Gene3D" id="6.20.220.10">
    <property type="entry name" value="ClpX chaperone, C4-type zinc finger domain"/>
    <property type="match status" value="1"/>
</dbReference>
<dbReference type="HAMAP" id="MF_00175">
    <property type="entry name" value="ClpX"/>
    <property type="match status" value="1"/>
</dbReference>
<dbReference type="SUPFAM" id="SSF57716">
    <property type="entry name" value="Glucocorticoid receptor-like (DNA-binding domain)"/>
    <property type="match status" value="1"/>
</dbReference>
<comment type="similarity">
    <text evidence="6 7">Belongs to the ClpX chaperone family.</text>
</comment>
<dbReference type="InterPro" id="IPR046425">
    <property type="entry name" value="ClpX_bact"/>
</dbReference>
<dbReference type="PANTHER" id="PTHR48102:SF7">
    <property type="entry name" value="ATP-DEPENDENT CLP PROTEASE ATP-BINDING SUBUNIT CLPX-LIKE, MITOCHONDRIAL"/>
    <property type="match status" value="1"/>
</dbReference>
<keyword evidence="9" id="KW-0645">Protease</keyword>
<dbReference type="EMBL" id="JAKUDN010000002">
    <property type="protein sequence ID" value="MCP8352459.1"/>
    <property type="molecule type" value="Genomic_DNA"/>
</dbReference>
<name>A0ABT1L5T9_9GAMM</name>
<feature type="domain" description="ClpX-type ZB" evidence="8">
    <location>
        <begin position="1"/>
        <end position="50"/>
    </location>
</feature>
<comment type="caution">
    <text evidence="9">The sequence shown here is derived from an EMBL/GenBank/DDBJ whole genome shotgun (WGS) entry which is preliminary data.</text>
</comment>
<dbReference type="RefSeq" id="WP_258569564.1">
    <property type="nucleotide sequence ID" value="NZ_JAKUDN010000002.1"/>
</dbReference>
<feature type="binding site" evidence="6 7">
    <location>
        <position position="9"/>
    </location>
    <ligand>
        <name>Zn(2+)</name>
        <dbReference type="ChEBI" id="CHEBI:29105"/>
    </ligand>
</feature>
<reference evidence="9 10" key="1">
    <citation type="journal article" date="2022" name="Nat. Microbiol.">
        <title>The microbiome of a bacterivorous marine choanoflagellate contains a resource-demanding obligate bacterial associate.</title>
        <authorList>
            <person name="Needham D.M."/>
            <person name="Poirier C."/>
            <person name="Bachy C."/>
            <person name="George E.E."/>
            <person name="Wilken S."/>
            <person name="Yung C.C.M."/>
            <person name="Limardo A.J."/>
            <person name="Morando M."/>
            <person name="Sudek L."/>
            <person name="Malmstrom R.R."/>
            <person name="Keeling P.J."/>
            <person name="Santoro A.E."/>
            <person name="Worden A.Z."/>
        </authorList>
    </citation>
    <scope>NUCLEOTIDE SEQUENCE [LARGE SCALE GENOMIC DNA]</scope>
    <source>
        <strain evidence="9 10">Comchoano-2</strain>
    </source>
</reference>
<dbReference type="Pfam" id="PF10431">
    <property type="entry name" value="ClpB_D2-small"/>
    <property type="match status" value="1"/>
</dbReference>
<feature type="binding site" evidence="6 7">
    <location>
        <position position="12"/>
    </location>
    <ligand>
        <name>Zn(2+)</name>
        <dbReference type="ChEBI" id="CHEBI:29105"/>
    </ligand>
</feature>
<evidence type="ECO:0000313" key="9">
    <source>
        <dbReference type="EMBL" id="MCP8352459.1"/>
    </source>
</evidence>
<dbReference type="InterPro" id="IPR010603">
    <property type="entry name" value="Znf_CppX_C4"/>
</dbReference>
<feature type="binding site" evidence="6 7">
    <location>
        <position position="34"/>
    </location>
    <ligand>
        <name>Zn(2+)</name>
        <dbReference type="ChEBI" id="CHEBI:29105"/>
    </ligand>
</feature>
<dbReference type="CDD" id="cd19497">
    <property type="entry name" value="RecA-like_ClpX"/>
    <property type="match status" value="1"/>
</dbReference>
<keyword evidence="10" id="KW-1185">Reference proteome</keyword>
<dbReference type="Proteomes" id="UP001320768">
    <property type="component" value="Unassembled WGS sequence"/>
</dbReference>
<dbReference type="Gene3D" id="1.10.8.60">
    <property type="match status" value="1"/>
</dbReference>
<dbReference type="SMART" id="SM00994">
    <property type="entry name" value="zf-C4_ClpX"/>
    <property type="match status" value="1"/>
</dbReference>
<evidence type="ECO:0000256" key="4">
    <source>
        <dbReference type="ARBA" id="ARBA00022840"/>
    </source>
</evidence>
<dbReference type="InterPro" id="IPR027417">
    <property type="entry name" value="P-loop_NTPase"/>
</dbReference>
<dbReference type="GO" id="GO:0008233">
    <property type="term" value="F:peptidase activity"/>
    <property type="evidence" value="ECO:0007669"/>
    <property type="project" value="UniProtKB-KW"/>
</dbReference>
<sequence length="413" mass="45481">MVDVSIHKCSFCGKTQDEVKKLVAGPNVYICNECIKLCNDILHQQLGEDIAEGDEVNLLTPKETKEYLDKHVIGQEDAKKVLAVAMYNHYKRLLSVESPKVKMNKSNILLLGPTGCGKTLLAQSLADLLHVPFTIVDATSLTEAGYVGEDVETIIQKLLQTCDFDVEKAQRGIIYIDEIDKIARRGASASITRDVSGEGVQQALLKLIEGSVVNVPLQGSRKHPGKESIQVDTSQILFICAGAFVGLEEIIRERTEKAGIGFGAHVKQLSTSDSLLSRVETEDLVRFGMIAELMGRVPVHAVLSSLSQKDLERVLVEPENSLIKQYQHLFDLVDNVEVVFEESAISKLAKNAVRTKTGARGLRGVTERLLMDTMYHLPSMKGLEKVIIDADVIDGKSDPILVYKQDSKKRSGE</sequence>
<dbReference type="GO" id="GO:0006508">
    <property type="term" value="P:proteolysis"/>
    <property type="evidence" value="ECO:0007669"/>
    <property type="project" value="UniProtKB-KW"/>
</dbReference>
<evidence type="ECO:0000256" key="7">
    <source>
        <dbReference type="PROSITE-ProRule" id="PRU01250"/>
    </source>
</evidence>
<comment type="function">
    <text evidence="6">ATP-dependent specificity component of the Clp protease. It directs the protease to specific substrates. Can perform chaperone functions in the absence of ClpP.</text>
</comment>
<comment type="subunit">
    <text evidence="6">Component of the ClpX-ClpP complex. Forms a hexameric ring that, in the presence of ATP, binds to fourteen ClpP subunits assembled into a disk-like structure with a central cavity, resembling the structure of eukaryotic proteasomes.</text>
</comment>
<dbReference type="NCBIfam" id="TIGR00382">
    <property type="entry name" value="clpX"/>
    <property type="match status" value="1"/>
</dbReference>